<evidence type="ECO:0000256" key="3">
    <source>
        <dbReference type="ARBA" id="ARBA00022833"/>
    </source>
</evidence>
<dbReference type="PROSITE" id="PS50103">
    <property type="entry name" value="ZF_C3H1"/>
    <property type="match status" value="1"/>
</dbReference>
<keyword evidence="3 4" id="KW-0862">Zinc</keyword>
<name>A0A6G1KLC5_9PLEO</name>
<dbReference type="Pfam" id="PF00642">
    <property type="entry name" value="zf-CCCH"/>
    <property type="match status" value="1"/>
</dbReference>
<dbReference type="EMBL" id="MU005765">
    <property type="protein sequence ID" value="KAF2713282.1"/>
    <property type="molecule type" value="Genomic_DNA"/>
</dbReference>
<dbReference type="PANTHER" id="PTHR38846:SF1">
    <property type="entry name" value="C3H1-TYPE DOMAIN-CONTAINING PROTEIN"/>
    <property type="match status" value="1"/>
</dbReference>
<gene>
    <name evidence="6" type="ORF">K504DRAFT_423776</name>
</gene>
<evidence type="ECO:0000313" key="7">
    <source>
        <dbReference type="Proteomes" id="UP000799428"/>
    </source>
</evidence>
<dbReference type="InterPro" id="IPR036855">
    <property type="entry name" value="Znf_CCCH_sf"/>
</dbReference>
<protein>
    <recommendedName>
        <fullName evidence="5">C3H1-type domain-containing protein</fullName>
    </recommendedName>
</protein>
<dbReference type="AlphaFoldDB" id="A0A6G1KLC5"/>
<dbReference type="SUPFAM" id="SSF90229">
    <property type="entry name" value="CCCH zinc finger"/>
    <property type="match status" value="1"/>
</dbReference>
<proteinExistence type="predicted"/>
<organism evidence="6 7">
    <name type="scientific">Pleomassaria siparia CBS 279.74</name>
    <dbReference type="NCBI Taxonomy" id="1314801"/>
    <lineage>
        <taxon>Eukaryota</taxon>
        <taxon>Fungi</taxon>
        <taxon>Dikarya</taxon>
        <taxon>Ascomycota</taxon>
        <taxon>Pezizomycotina</taxon>
        <taxon>Dothideomycetes</taxon>
        <taxon>Pleosporomycetidae</taxon>
        <taxon>Pleosporales</taxon>
        <taxon>Pleomassariaceae</taxon>
        <taxon>Pleomassaria</taxon>
    </lineage>
</organism>
<dbReference type="PANTHER" id="PTHR38846">
    <property type="entry name" value="C3H1-TYPE DOMAIN-CONTAINING PROTEIN"/>
    <property type="match status" value="1"/>
</dbReference>
<keyword evidence="7" id="KW-1185">Reference proteome</keyword>
<evidence type="ECO:0000256" key="1">
    <source>
        <dbReference type="ARBA" id="ARBA00022723"/>
    </source>
</evidence>
<sequence>MRNGTRPVCFQFRDSGVCSYGTSCKFSHGDPRYRVHHPDGKKVKFAYDNEGDLAEEFYRMCDFFAWDRKASARLEARQSFKDAMVLQFNSIYGIDTSDIENWHKLCVAVYIEPLPATIEECKEKIKDVYVNLVDLVDTSGRDVELFSSLGELRKYTIENGKFFPKESAYAGGVLKSLLREIF</sequence>
<dbReference type="InterPro" id="IPR000571">
    <property type="entry name" value="Znf_CCCH"/>
</dbReference>
<dbReference type="Proteomes" id="UP000799428">
    <property type="component" value="Unassembled WGS sequence"/>
</dbReference>
<evidence type="ECO:0000313" key="6">
    <source>
        <dbReference type="EMBL" id="KAF2713282.1"/>
    </source>
</evidence>
<dbReference type="SMART" id="SM00356">
    <property type="entry name" value="ZnF_C3H1"/>
    <property type="match status" value="1"/>
</dbReference>
<feature type="zinc finger region" description="C3H1-type" evidence="4">
    <location>
        <begin position="3"/>
        <end position="31"/>
    </location>
</feature>
<evidence type="ECO:0000256" key="2">
    <source>
        <dbReference type="ARBA" id="ARBA00022771"/>
    </source>
</evidence>
<dbReference type="GO" id="GO:0008270">
    <property type="term" value="F:zinc ion binding"/>
    <property type="evidence" value="ECO:0007669"/>
    <property type="project" value="UniProtKB-KW"/>
</dbReference>
<evidence type="ECO:0000256" key="4">
    <source>
        <dbReference type="PROSITE-ProRule" id="PRU00723"/>
    </source>
</evidence>
<dbReference type="OrthoDB" id="6105938at2759"/>
<evidence type="ECO:0000259" key="5">
    <source>
        <dbReference type="PROSITE" id="PS50103"/>
    </source>
</evidence>
<feature type="domain" description="C3H1-type" evidence="5">
    <location>
        <begin position="3"/>
        <end position="31"/>
    </location>
</feature>
<reference evidence="6" key="1">
    <citation type="journal article" date="2020" name="Stud. Mycol.">
        <title>101 Dothideomycetes genomes: a test case for predicting lifestyles and emergence of pathogens.</title>
        <authorList>
            <person name="Haridas S."/>
            <person name="Albert R."/>
            <person name="Binder M."/>
            <person name="Bloem J."/>
            <person name="Labutti K."/>
            <person name="Salamov A."/>
            <person name="Andreopoulos B."/>
            <person name="Baker S."/>
            <person name="Barry K."/>
            <person name="Bills G."/>
            <person name="Bluhm B."/>
            <person name="Cannon C."/>
            <person name="Castanera R."/>
            <person name="Culley D."/>
            <person name="Daum C."/>
            <person name="Ezra D."/>
            <person name="Gonzalez J."/>
            <person name="Henrissat B."/>
            <person name="Kuo A."/>
            <person name="Liang C."/>
            <person name="Lipzen A."/>
            <person name="Lutzoni F."/>
            <person name="Magnuson J."/>
            <person name="Mondo S."/>
            <person name="Nolan M."/>
            <person name="Ohm R."/>
            <person name="Pangilinan J."/>
            <person name="Park H.-J."/>
            <person name="Ramirez L."/>
            <person name="Alfaro M."/>
            <person name="Sun H."/>
            <person name="Tritt A."/>
            <person name="Yoshinaga Y."/>
            <person name="Zwiers L.-H."/>
            <person name="Turgeon B."/>
            <person name="Goodwin S."/>
            <person name="Spatafora J."/>
            <person name="Crous P."/>
            <person name="Grigoriev I."/>
        </authorList>
    </citation>
    <scope>NUCLEOTIDE SEQUENCE</scope>
    <source>
        <strain evidence="6">CBS 279.74</strain>
    </source>
</reference>
<dbReference type="Gene3D" id="3.30.1370.210">
    <property type="match status" value="1"/>
</dbReference>
<keyword evidence="1 4" id="KW-0479">Metal-binding</keyword>
<keyword evidence="2 4" id="KW-0863">Zinc-finger</keyword>
<accession>A0A6G1KLC5</accession>